<reference evidence="4 5" key="1">
    <citation type="journal article" date="2020" name="Biotechnol. Biofuels">
        <title>New insights from the biogas microbiome by comprehensive genome-resolved metagenomics of nearly 1600 species originating from multiple anaerobic digesters.</title>
        <authorList>
            <person name="Campanaro S."/>
            <person name="Treu L."/>
            <person name="Rodriguez-R L.M."/>
            <person name="Kovalovszki A."/>
            <person name="Ziels R.M."/>
            <person name="Maus I."/>
            <person name="Zhu X."/>
            <person name="Kougias P.G."/>
            <person name="Basile A."/>
            <person name="Luo G."/>
            <person name="Schluter A."/>
            <person name="Konstantinidis K.T."/>
            <person name="Angelidaki I."/>
        </authorList>
    </citation>
    <scope>NUCLEOTIDE SEQUENCE [LARGE SCALE GENOMIC DNA]</scope>
    <source>
        <strain evidence="4">AS15tlH2ME_198</strain>
    </source>
</reference>
<evidence type="ECO:0000256" key="1">
    <source>
        <dbReference type="SAM" id="MobiDB-lite"/>
    </source>
</evidence>
<dbReference type="PROSITE" id="PS51257">
    <property type="entry name" value="PROKAR_LIPOPROTEIN"/>
    <property type="match status" value="1"/>
</dbReference>
<keyword evidence="2" id="KW-0732">Signal</keyword>
<dbReference type="EMBL" id="JAAZHI010000084">
    <property type="protein sequence ID" value="NLA55399.1"/>
    <property type="molecule type" value="Genomic_DNA"/>
</dbReference>
<protein>
    <submittedName>
        <fullName evidence="4">DUF2202 domain-containing protein</fullName>
    </submittedName>
</protein>
<feature type="signal peptide" evidence="2">
    <location>
        <begin position="1"/>
        <end position="23"/>
    </location>
</feature>
<dbReference type="SUPFAM" id="SSF47240">
    <property type="entry name" value="Ferritin-like"/>
    <property type="match status" value="1"/>
</dbReference>
<dbReference type="AlphaFoldDB" id="A0A7X6SUS8"/>
<comment type="caution">
    <text evidence="4">The sequence shown here is derived from an EMBL/GenBank/DDBJ whole genome shotgun (WGS) entry which is preliminary data.</text>
</comment>
<evidence type="ECO:0000313" key="5">
    <source>
        <dbReference type="Proteomes" id="UP000557899"/>
    </source>
</evidence>
<feature type="chain" id="PRO_5038841823" evidence="2">
    <location>
        <begin position="24"/>
        <end position="217"/>
    </location>
</feature>
<feature type="compositionally biased region" description="Low complexity" evidence="1">
    <location>
        <begin position="202"/>
        <end position="217"/>
    </location>
</feature>
<feature type="region of interest" description="Disordered" evidence="1">
    <location>
        <begin position="193"/>
        <end position="217"/>
    </location>
</feature>
<dbReference type="Pfam" id="PF09968">
    <property type="entry name" value="DUF2202"/>
    <property type="match status" value="1"/>
</dbReference>
<evidence type="ECO:0000259" key="3">
    <source>
        <dbReference type="Pfam" id="PF09968"/>
    </source>
</evidence>
<gene>
    <name evidence="4" type="ORF">GX859_03740</name>
</gene>
<evidence type="ECO:0000256" key="2">
    <source>
        <dbReference type="SAM" id="SignalP"/>
    </source>
</evidence>
<evidence type="ECO:0000313" key="4">
    <source>
        <dbReference type="EMBL" id="NLA55399.1"/>
    </source>
</evidence>
<feature type="domain" description="DUF2202" evidence="3">
    <location>
        <begin position="61"/>
        <end position="197"/>
    </location>
</feature>
<proteinExistence type="predicted"/>
<organism evidence="4 5">
    <name type="scientific">Corynebacterium humireducens</name>
    <dbReference type="NCBI Taxonomy" id="1223514"/>
    <lineage>
        <taxon>Bacteria</taxon>
        <taxon>Bacillati</taxon>
        <taxon>Actinomycetota</taxon>
        <taxon>Actinomycetes</taxon>
        <taxon>Mycobacteriales</taxon>
        <taxon>Corynebacteriaceae</taxon>
        <taxon>Corynebacterium</taxon>
    </lineage>
</organism>
<dbReference type="InterPro" id="IPR009078">
    <property type="entry name" value="Ferritin-like_SF"/>
</dbReference>
<accession>A0A7X6SUS8</accession>
<dbReference type="Proteomes" id="UP000557899">
    <property type="component" value="Unassembled WGS sequence"/>
</dbReference>
<dbReference type="Gene3D" id="1.20.1260.10">
    <property type="match status" value="1"/>
</dbReference>
<name>A0A7X6SUS8_9CORY</name>
<dbReference type="InterPro" id="IPR012347">
    <property type="entry name" value="Ferritin-like"/>
</dbReference>
<dbReference type="InterPro" id="IPR019243">
    <property type="entry name" value="DUF2202"/>
</dbReference>
<sequence length="217" mass="23631">MNTRLLAALVLVPALTLGACTDAGDTTETTTGTTTVAETTVTTATTVTTEASDRDALLRRLIEEEKVAHDLYVAFDEKYDARVFNNITRGEVGHQDAVLRLLDAAGLEDPRTGVPGEFVDPDLQVVHDDFLARGLTGEIEAYRVGVDFEKWDIEGLEAELAAVPEDDTELRDLLQYLLDGSRNHLATFERQLDRPGQGQGRGPARATTVTETTTVTE</sequence>